<reference evidence="4" key="1">
    <citation type="submission" date="2016-11" db="EMBL/GenBank/DDBJ databases">
        <authorList>
            <person name="Varghese N."/>
            <person name="Submissions S."/>
        </authorList>
    </citation>
    <scope>NUCLEOTIDE SEQUENCE [LARGE SCALE GENOMIC DNA]</scope>
    <source>
        <strain evidence="4">DSM 14834</strain>
    </source>
</reference>
<feature type="chain" id="PRO_5009908647" evidence="2">
    <location>
        <begin position="24"/>
        <end position="193"/>
    </location>
</feature>
<evidence type="ECO:0000256" key="2">
    <source>
        <dbReference type="SAM" id="SignalP"/>
    </source>
</evidence>
<dbReference type="OrthoDB" id="10017553at2"/>
<accession>A0A1M4ZSQ9</accession>
<evidence type="ECO:0000313" key="4">
    <source>
        <dbReference type="Proteomes" id="UP000242857"/>
    </source>
</evidence>
<name>A0A1M4ZSQ9_9GAMM</name>
<keyword evidence="4" id="KW-1185">Reference proteome</keyword>
<feature type="region of interest" description="Disordered" evidence="1">
    <location>
        <begin position="152"/>
        <end position="193"/>
    </location>
</feature>
<dbReference type="RefSeq" id="WP_072756438.1">
    <property type="nucleotide sequence ID" value="NZ_FQUK01000040.1"/>
</dbReference>
<evidence type="ECO:0000313" key="3">
    <source>
        <dbReference type="EMBL" id="SHF20837.1"/>
    </source>
</evidence>
<feature type="region of interest" description="Disordered" evidence="1">
    <location>
        <begin position="24"/>
        <end position="52"/>
    </location>
</feature>
<dbReference type="AlphaFoldDB" id="A0A1M4ZSQ9"/>
<gene>
    <name evidence="3" type="ORF">SAMN02745204_02022</name>
</gene>
<protein>
    <submittedName>
        <fullName evidence="3">Uncharacterized protein</fullName>
    </submittedName>
</protein>
<keyword evidence="2" id="KW-0732">Signal</keyword>
<proteinExistence type="predicted"/>
<feature type="compositionally biased region" description="Low complexity" evidence="1">
    <location>
        <begin position="24"/>
        <end position="36"/>
    </location>
</feature>
<feature type="signal peptide" evidence="2">
    <location>
        <begin position="1"/>
        <end position="23"/>
    </location>
</feature>
<dbReference type="EMBL" id="FQUK01000040">
    <property type="protein sequence ID" value="SHF20837.1"/>
    <property type="molecule type" value="Genomic_DNA"/>
</dbReference>
<sequence length="193" mass="19638">MSRIATTTFAFLLGLSLLPSVQAQSTAPQPASPAASDTDQQAGEKKVVKFKADAELTPHTREQAAQPASPAHVQICPPYCGPANGTARELPVGPGAQINRPQPPKPIETRLAHPNAPGSEPGGIMGPAAPRPGLNPPAKAVAPAATSLLRSAAPSPGLNGANTTIGKCPKGSHWVQGPGDPHGHCELNPVPQD</sequence>
<dbReference type="Proteomes" id="UP000242857">
    <property type="component" value="Unassembled WGS sequence"/>
</dbReference>
<evidence type="ECO:0000256" key="1">
    <source>
        <dbReference type="SAM" id="MobiDB-lite"/>
    </source>
</evidence>
<organism evidence="3 4">
    <name type="scientific">Thermomonas hydrothermalis</name>
    <dbReference type="NCBI Taxonomy" id="213588"/>
    <lineage>
        <taxon>Bacteria</taxon>
        <taxon>Pseudomonadati</taxon>
        <taxon>Pseudomonadota</taxon>
        <taxon>Gammaproteobacteria</taxon>
        <taxon>Lysobacterales</taxon>
        <taxon>Lysobacteraceae</taxon>
        <taxon>Thermomonas</taxon>
    </lineage>
</organism>
<feature type="compositionally biased region" description="Basic and acidic residues" evidence="1">
    <location>
        <begin position="42"/>
        <end position="52"/>
    </location>
</feature>